<dbReference type="RefSeq" id="WP_251805528.1">
    <property type="nucleotide sequence ID" value="NZ_CP166679.1"/>
</dbReference>
<dbReference type="Proteomes" id="UP001597532">
    <property type="component" value="Unassembled WGS sequence"/>
</dbReference>
<evidence type="ECO:0000313" key="3">
    <source>
        <dbReference type="EMBL" id="MFD2790466.1"/>
    </source>
</evidence>
<dbReference type="Pfam" id="PF05016">
    <property type="entry name" value="ParE_toxin"/>
    <property type="match status" value="1"/>
</dbReference>
<gene>
    <name evidence="3" type="ORF">ACFS1K_11900</name>
</gene>
<dbReference type="PIRSF" id="PIRSF029218">
    <property type="entry name" value="ParE"/>
    <property type="match status" value="1"/>
</dbReference>
<evidence type="ECO:0000313" key="4">
    <source>
        <dbReference type="Proteomes" id="UP001597532"/>
    </source>
</evidence>
<evidence type="ECO:0000256" key="2">
    <source>
        <dbReference type="PIRNR" id="PIRNR029218"/>
    </source>
</evidence>
<dbReference type="InterPro" id="IPR035093">
    <property type="entry name" value="RelE/ParE_toxin_dom_sf"/>
</dbReference>
<reference evidence="4" key="1">
    <citation type="journal article" date="2019" name="Int. J. Syst. Evol. Microbiol.">
        <title>The Global Catalogue of Microorganisms (GCM) 10K type strain sequencing project: providing services to taxonomists for standard genome sequencing and annotation.</title>
        <authorList>
            <consortium name="The Broad Institute Genomics Platform"/>
            <consortium name="The Broad Institute Genome Sequencing Center for Infectious Disease"/>
            <person name="Wu L."/>
            <person name="Ma J."/>
        </authorList>
    </citation>
    <scope>NUCLEOTIDE SEQUENCE [LARGE SCALE GENOMIC DNA]</scope>
    <source>
        <strain evidence="4">KCTC 52924</strain>
    </source>
</reference>
<proteinExistence type="inferred from homology"/>
<dbReference type="InterPro" id="IPR028344">
    <property type="entry name" value="ParE1/4"/>
</dbReference>
<dbReference type="Gene3D" id="3.30.2310.20">
    <property type="entry name" value="RelE-like"/>
    <property type="match status" value="1"/>
</dbReference>
<sequence length="97" mass="11581">MAKYLLSKSAESDLEKIAEYTIENFGINQARVYKNGLITCFQELTDRPEMGRFYLHGNETLLLRYRYKSHVIFYNRINNGIFIIRVLGERMDFIRHL</sequence>
<name>A0ABW5VKI6_9FLAO</name>
<accession>A0ABW5VKI6</accession>
<organism evidence="3 4">
    <name type="scientific">Arenibacter antarcticus</name>
    <dbReference type="NCBI Taxonomy" id="2040469"/>
    <lineage>
        <taxon>Bacteria</taxon>
        <taxon>Pseudomonadati</taxon>
        <taxon>Bacteroidota</taxon>
        <taxon>Flavobacteriia</taxon>
        <taxon>Flavobacteriales</taxon>
        <taxon>Flavobacteriaceae</taxon>
        <taxon>Arenibacter</taxon>
    </lineage>
</organism>
<evidence type="ECO:0000256" key="1">
    <source>
        <dbReference type="ARBA" id="ARBA00022649"/>
    </source>
</evidence>
<keyword evidence="4" id="KW-1185">Reference proteome</keyword>
<comment type="caution">
    <text evidence="3">The sequence shown here is derived from an EMBL/GenBank/DDBJ whole genome shotgun (WGS) entry which is preliminary data.</text>
</comment>
<keyword evidence="1" id="KW-1277">Toxin-antitoxin system</keyword>
<comment type="similarity">
    <text evidence="2">Belongs to the RelE toxin family.</text>
</comment>
<protein>
    <recommendedName>
        <fullName evidence="2">Toxin</fullName>
    </recommendedName>
</protein>
<dbReference type="EMBL" id="JBHUOK010000030">
    <property type="protein sequence ID" value="MFD2790466.1"/>
    <property type="molecule type" value="Genomic_DNA"/>
</dbReference>
<dbReference type="InterPro" id="IPR007712">
    <property type="entry name" value="RelE/ParE_toxin"/>
</dbReference>